<evidence type="ECO:0000256" key="5">
    <source>
        <dbReference type="SAM" id="Phobius"/>
    </source>
</evidence>
<evidence type="ECO:0000313" key="8">
    <source>
        <dbReference type="Proteomes" id="UP001642483"/>
    </source>
</evidence>
<feature type="region of interest" description="Disordered" evidence="4">
    <location>
        <begin position="191"/>
        <end position="223"/>
    </location>
</feature>
<reference evidence="7 8" key="1">
    <citation type="submission" date="2024-02" db="EMBL/GenBank/DDBJ databases">
        <authorList>
            <person name="Daric V."/>
            <person name="Darras S."/>
        </authorList>
    </citation>
    <scope>NUCLEOTIDE SEQUENCE [LARGE SCALE GENOMIC DNA]</scope>
</reference>
<dbReference type="Proteomes" id="UP001642483">
    <property type="component" value="Unassembled WGS sequence"/>
</dbReference>
<dbReference type="SMART" id="SM00042">
    <property type="entry name" value="CUB"/>
    <property type="match status" value="1"/>
</dbReference>
<feature type="region of interest" description="Disordered" evidence="4">
    <location>
        <begin position="387"/>
        <end position="419"/>
    </location>
</feature>
<sequence length="619" mass="70764">MIYENPRMRDSTCQMQVRRMRKPMLFWLIMQASIRLSLAAKTTPLLHRQEGEASIQPITWKCVQRIEADKAWKHFKTKGYPKQLYVRESRCSWKLSTVKGSRIRIAFGDIDLQADDPAHCSANYIEIIDETLKKSQARYCGQAIPGDIVSRGNKLRIDFQAQPGVNDDMKGFKIGFKATKADPGFYKIKSLDKKSQPATPSTKLITFQGGPNSNNRASDDEPDNNDTLTKVIVGISIPLVIVSLIGLFIWWRRRRKKKMSKSPHPEDQVQEDKQPNIQIRQENPAAYSDNKDKTTPNHDNNIFTVSKSVSKLQSHAHRQQEQKKEVTYINCQPPPLPLKNIHRPLKRRATPSTFLDDKMSVDSGLRRPFDQVSVDTQLSSQFSGPSTFIGLHRNHTNYQNRANSDRKRTLPGKREKPRATSNILNDIERGEWVMNCDSFPQDSGLTRSRSRACITFPISQGLRTSQIYLPEHQSKSLPLPPLPPKRQCTSSAPFELDGIRPERRLTSHRNFIPSNRSKSAATIKNFDDFPRTMSRSMSNLNDIDAIRPWNRCRSTSNLRPVETSPTKRDRLRSIGNKTRDYPQGVECSRQSTNNFGARTASRNSRGPLVQEHLPRHWAC</sequence>
<protein>
    <recommendedName>
        <fullName evidence="6">CUB domain-containing protein</fullName>
    </recommendedName>
</protein>
<keyword evidence="1" id="KW-0677">Repeat</keyword>
<comment type="caution">
    <text evidence="3">Lacks conserved residue(s) required for the propagation of feature annotation.</text>
</comment>
<keyword evidence="8" id="KW-1185">Reference proteome</keyword>
<keyword evidence="5" id="KW-0472">Membrane</keyword>
<dbReference type="PANTHER" id="PTHR24251">
    <property type="entry name" value="OVOCHYMASE-RELATED"/>
    <property type="match status" value="1"/>
</dbReference>
<dbReference type="CDD" id="cd00041">
    <property type="entry name" value="CUB"/>
    <property type="match status" value="1"/>
</dbReference>
<organism evidence="7 8">
    <name type="scientific">Clavelina lepadiformis</name>
    <name type="common">Light-bulb sea squirt</name>
    <name type="synonym">Ascidia lepadiformis</name>
    <dbReference type="NCBI Taxonomy" id="159417"/>
    <lineage>
        <taxon>Eukaryota</taxon>
        <taxon>Metazoa</taxon>
        <taxon>Chordata</taxon>
        <taxon>Tunicata</taxon>
        <taxon>Ascidiacea</taxon>
        <taxon>Aplousobranchia</taxon>
        <taxon>Clavelinidae</taxon>
        <taxon>Clavelina</taxon>
    </lineage>
</organism>
<evidence type="ECO:0000259" key="6">
    <source>
        <dbReference type="PROSITE" id="PS01180"/>
    </source>
</evidence>
<keyword evidence="2" id="KW-1015">Disulfide bond</keyword>
<comment type="caution">
    <text evidence="7">The sequence shown here is derived from an EMBL/GenBank/DDBJ whole genome shotgun (WGS) entry which is preliminary data.</text>
</comment>
<accession>A0ABP0GGP3</accession>
<feature type="domain" description="CUB" evidence="6">
    <location>
        <begin position="62"/>
        <end position="179"/>
    </location>
</feature>
<evidence type="ECO:0000313" key="7">
    <source>
        <dbReference type="EMBL" id="CAK8690937.1"/>
    </source>
</evidence>
<feature type="compositionally biased region" description="Polar residues" evidence="4">
    <location>
        <begin position="196"/>
        <end position="216"/>
    </location>
</feature>
<evidence type="ECO:0000256" key="4">
    <source>
        <dbReference type="SAM" id="MobiDB-lite"/>
    </source>
</evidence>
<dbReference type="Gene3D" id="2.60.120.290">
    <property type="entry name" value="Spermadhesin, CUB domain"/>
    <property type="match status" value="1"/>
</dbReference>
<dbReference type="Pfam" id="PF00431">
    <property type="entry name" value="CUB"/>
    <property type="match status" value="1"/>
</dbReference>
<feature type="compositionally biased region" description="Basic and acidic residues" evidence="4">
    <location>
        <begin position="403"/>
        <end position="418"/>
    </location>
</feature>
<feature type="region of interest" description="Disordered" evidence="4">
    <location>
        <begin position="556"/>
        <end position="613"/>
    </location>
</feature>
<dbReference type="EMBL" id="CAWYQH010000119">
    <property type="protein sequence ID" value="CAK8690937.1"/>
    <property type="molecule type" value="Genomic_DNA"/>
</dbReference>
<feature type="region of interest" description="Disordered" evidence="4">
    <location>
        <begin position="259"/>
        <end position="278"/>
    </location>
</feature>
<feature type="transmembrane region" description="Helical" evidence="5">
    <location>
        <begin position="231"/>
        <end position="251"/>
    </location>
</feature>
<dbReference type="PROSITE" id="PS01180">
    <property type="entry name" value="CUB"/>
    <property type="match status" value="1"/>
</dbReference>
<proteinExistence type="predicted"/>
<feature type="compositionally biased region" description="Basic and acidic residues" evidence="4">
    <location>
        <begin position="263"/>
        <end position="274"/>
    </location>
</feature>
<keyword evidence="5" id="KW-0812">Transmembrane</keyword>
<dbReference type="InterPro" id="IPR035914">
    <property type="entry name" value="Sperma_CUB_dom_sf"/>
</dbReference>
<name>A0ABP0GGP3_CLALP</name>
<keyword evidence="5" id="KW-1133">Transmembrane helix</keyword>
<evidence type="ECO:0000256" key="2">
    <source>
        <dbReference type="ARBA" id="ARBA00023157"/>
    </source>
</evidence>
<feature type="compositionally biased region" description="Polar residues" evidence="4">
    <location>
        <begin position="588"/>
        <end position="604"/>
    </location>
</feature>
<evidence type="ECO:0000256" key="3">
    <source>
        <dbReference type="PROSITE-ProRule" id="PRU00059"/>
    </source>
</evidence>
<feature type="compositionally biased region" description="Basic and acidic residues" evidence="4">
    <location>
        <begin position="565"/>
        <end position="580"/>
    </location>
</feature>
<dbReference type="InterPro" id="IPR000859">
    <property type="entry name" value="CUB_dom"/>
</dbReference>
<evidence type="ECO:0000256" key="1">
    <source>
        <dbReference type="ARBA" id="ARBA00022737"/>
    </source>
</evidence>
<dbReference type="SUPFAM" id="SSF49854">
    <property type="entry name" value="Spermadhesin, CUB domain"/>
    <property type="match status" value="1"/>
</dbReference>
<gene>
    <name evidence="7" type="ORF">CVLEPA_LOCUS23482</name>
</gene>